<dbReference type="HAMAP" id="MF_01013">
    <property type="entry name" value="HisF"/>
    <property type="match status" value="1"/>
</dbReference>
<evidence type="ECO:0000256" key="11">
    <source>
        <dbReference type="HAMAP-Rule" id="MF_01013"/>
    </source>
</evidence>
<dbReference type="GO" id="GO:0000107">
    <property type="term" value="F:imidazoleglycerol-phosphate synthase activity"/>
    <property type="evidence" value="ECO:0007669"/>
    <property type="project" value="UniProtKB-UniRule"/>
</dbReference>
<evidence type="ECO:0000256" key="7">
    <source>
        <dbReference type="ARBA" id="ARBA00023102"/>
    </source>
</evidence>
<dbReference type="InterPro" id="IPR004651">
    <property type="entry name" value="HisF"/>
</dbReference>
<feature type="active site" evidence="11">
    <location>
        <position position="15"/>
    </location>
</feature>
<evidence type="ECO:0000256" key="8">
    <source>
        <dbReference type="ARBA" id="ARBA00023239"/>
    </source>
</evidence>
<gene>
    <name evidence="11" type="primary">hisF</name>
    <name evidence="13" type="ORF">SAMN04488692_11066</name>
</gene>
<proteinExistence type="inferred from homology"/>
<dbReference type="Proteomes" id="UP000199476">
    <property type="component" value="Unassembled WGS sequence"/>
</dbReference>
<dbReference type="GO" id="GO:0000105">
    <property type="term" value="P:L-histidine biosynthetic process"/>
    <property type="evidence" value="ECO:0007669"/>
    <property type="project" value="UniProtKB-UniRule"/>
</dbReference>
<comment type="pathway">
    <text evidence="2 11">Amino-acid biosynthesis; L-histidine biosynthesis; L-histidine from 5-phospho-alpha-D-ribose 1-diphosphate: step 5/9.</text>
</comment>
<name>A0A1G9NGA1_9FIRM</name>
<evidence type="ECO:0000256" key="1">
    <source>
        <dbReference type="ARBA" id="ARBA00004496"/>
    </source>
</evidence>
<comment type="function">
    <text evidence="9 11">IGPS catalyzes the conversion of PRFAR and glutamine to IGP, AICAR and glutamate. The HisF subunit catalyzes the cyclization activity that produces IGP and AICAR from PRFAR using the ammonia provided by the HisH subunit.</text>
</comment>
<evidence type="ECO:0000256" key="12">
    <source>
        <dbReference type="RuleBase" id="RU003657"/>
    </source>
</evidence>
<dbReference type="InterPro" id="IPR050064">
    <property type="entry name" value="IGPS_HisA/HisF"/>
</dbReference>
<evidence type="ECO:0000313" key="13">
    <source>
        <dbReference type="EMBL" id="SDL85509.1"/>
    </source>
</evidence>
<dbReference type="PANTHER" id="PTHR21235">
    <property type="entry name" value="IMIDAZOLE GLYCEROL PHOSPHATE SYNTHASE SUBUNIT HISF/H IGP SYNTHASE SUBUNIT HISF/H"/>
    <property type="match status" value="1"/>
</dbReference>
<dbReference type="NCBIfam" id="TIGR00735">
    <property type="entry name" value="hisF"/>
    <property type="match status" value="1"/>
</dbReference>
<evidence type="ECO:0000256" key="10">
    <source>
        <dbReference type="ARBA" id="ARBA00047838"/>
    </source>
</evidence>
<comment type="catalytic activity">
    <reaction evidence="10 11">
        <text>5-[(5-phospho-1-deoxy-D-ribulos-1-ylimino)methylamino]-1-(5-phospho-beta-D-ribosyl)imidazole-4-carboxamide + L-glutamine = D-erythro-1-(imidazol-4-yl)glycerol 3-phosphate + 5-amino-1-(5-phospho-beta-D-ribosyl)imidazole-4-carboxamide + L-glutamate + H(+)</text>
        <dbReference type="Rhea" id="RHEA:24793"/>
        <dbReference type="ChEBI" id="CHEBI:15378"/>
        <dbReference type="ChEBI" id="CHEBI:29985"/>
        <dbReference type="ChEBI" id="CHEBI:58278"/>
        <dbReference type="ChEBI" id="CHEBI:58359"/>
        <dbReference type="ChEBI" id="CHEBI:58475"/>
        <dbReference type="ChEBI" id="CHEBI:58525"/>
        <dbReference type="EC" id="4.3.2.10"/>
    </reaction>
</comment>
<dbReference type="InterPro" id="IPR006062">
    <property type="entry name" value="His_biosynth"/>
</dbReference>
<dbReference type="STRING" id="321763.SAMN04488692_11066"/>
<dbReference type="EC" id="4.3.2.10" evidence="11"/>
<dbReference type="CDD" id="cd04731">
    <property type="entry name" value="HisF"/>
    <property type="match status" value="1"/>
</dbReference>
<evidence type="ECO:0000256" key="9">
    <source>
        <dbReference type="ARBA" id="ARBA00025475"/>
    </source>
</evidence>
<dbReference type="GO" id="GO:0005737">
    <property type="term" value="C:cytoplasm"/>
    <property type="evidence" value="ECO:0007669"/>
    <property type="project" value="UniProtKB-SubCell"/>
</dbReference>
<evidence type="ECO:0000256" key="4">
    <source>
        <dbReference type="ARBA" id="ARBA00011152"/>
    </source>
</evidence>
<comment type="subunit">
    <text evidence="4 11">Heterodimer of HisH and HisF.</text>
</comment>
<comment type="subcellular location">
    <subcellularLocation>
        <location evidence="1 11">Cytoplasm</location>
    </subcellularLocation>
</comment>
<dbReference type="UniPathway" id="UPA00031">
    <property type="reaction ID" value="UER00010"/>
</dbReference>
<comment type="similarity">
    <text evidence="3 11 12">Belongs to the HisA/HisF family.</text>
</comment>
<accession>A0A1G9NGA1</accession>
<dbReference type="InterPro" id="IPR013785">
    <property type="entry name" value="Aldolase_TIM"/>
</dbReference>
<dbReference type="InterPro" id="IPR011060">
    <property type="entry name" value="RibuloseP-bd_barrel"/>
</dbReference>
<keyword evidence="6 11" id="KW-0028">Amino-acid biosynthesis</keyword>
<dbReference type="PANTHER" id="PTHR21235:SF2">
    <property type="entry name" value="IMIDAZOLE GLYCEROL PHOSPHATE SYNTHASE HISHF"/>
    <property type="match status" value="1"/>
</dbReference>
<keyword evidence="5 11" id="KW-0963">Cytoplasm</keyword>
<dbReference type="Pfam" id="PF00977">
    <property type="entry name" value="His_biosynth"/>
    <property type="match status" value="1"/>
</dbReference>
<dbReference type="FunFam" id="3.20.20.70:FF:000006">
    <property type="entry name" value="Imidazole glycerol phosphate synthase subunit HisF"/>
    <property type="match status" value="1"/>
</dbReference>
<keyword evidence="7 11" id="KW-0368">Histidine biosynthesis</keyword>
<evidence type="ECO:0000256" key="6">
    <source>
        <dbReference type="ARBA" id="ARBA00022605"/>
    </source>
</evidence>
<organism evidence="13 14">
    <name type="scientific">Halarsenatibacter silvermanii</name>
    <dbReference type="NCBI Taxonomy" id="321763"/>
    <lineage>
        <taxon>Bacteria</taxon>
        <taxon>Bacillati</taxon>
        <taxon>Bacillota</taxon>
        <taxon>Clostridia</taxon>
        <taxon>Halanaerobiales</taxon>
        <taxon>Halarsenatibacteraceae</taxon>
        <taxon>Halarsenatibacter</taxon>
    </lineage>
</organism>
<feature type="active site" evidence="11">
    <location>
        <position position="134"/>
    </location>
</feature>
<dbReference type="GO" id="GO:0016829">
    <property type="term" value="F:lyase activity"/>
    <property type="evidence" value="ECO:0007669"/>
    <property type="project" value="UniProtKB-KW"/>
</dbReference>
<keyword evidence="14" id="KW-1185">Reference proteome</keyword>
<keyword evidence="8 11" id="KW-0456">Lyase</keyword>
<reference evidence="13 14" key="1">
    <citation type="submission" date="2016-10" db="EMBL/GenBank/DDBJ databases">
        <authorList>
            <person name="de Groot N.N."/>
        </authorList>
    </citation>
    <scope>NUCLEOTIDE SEQUENCE [LARGE SCALE GENOMIC DNA]</scope>
    <source>
        <strain evidence="13 14">SLAS-1</strain>
    </source>
</reference>
<dbReference type="SUPFAM" id="SSF51366">
    <property type="entry name" value="Ribulose-phoshate binding barrel"/>
    <property type="match status" value="1"/>
</dbReference>
<evidence type="ECO:0000256" key="5">
    <source>
        <dbReference type="ARBA" id="ARBA00022490"/>
    </source>
</evidence>
<evidence type="ECO:0000256" key="3">
    <source>
        <dbReference type="ARBA" id="ARBA00009667"/>
    </source>
</evidence>
<evidence type="ECO:0000256" key="2">
    <source>
        <dbReference type="ARBA" id="ARBA00005091"/>
    </source>
</evidence>
<sequence length="262" mass="28771">MMNSMLTKRLIPCLDVKAGRVVKGVQFVDLKDQGDPVKLAAHYNEQGADELVFLDITASKQERDIMKDIVRETAEKLFIPFTVGGGIRTVEKMRELIAAGADKVSINTAAVENPDLISWGAELLGSQAVVVAIDARREEDGWQVYIRGGSERTDWKLEDWAKEVENRGAGEILLTSMDRDGTRDGYDLEMLAEVSENVSIPVIASGGAGSPRHLYEAFTEGRADAALAASIWHQNDYTISECKEYLAEKGVAVRPINGDEND</sequence>
<dbReference type="Gene3D" id="3.20.20.70">
    <property type="entry name" value="Aldolase class I"/>
    <property type="match status" value="1"/>
</dbReference>
<dbReference type="EMBL" id="FNGO01000010">
    <property type="protein sequence ID" value="SDL85509.1"/>
    <property type="molecule type" value="Genomic_DNA"/>
</dbReference>
<evidence type="ECO:0000313" key="14">
    <source>
        <dbReference type="Proteomes" id="UP000199476"/>
    </source>
</evidence>
<dbReference type="AlphaFoldDB" id="A0A1G9NGA1"/>
<protein>
    <recommendedName>
        <fullName evidence="11">Imidazole glycerol phosphate synthase subunit HisF</fullName>
        <ecNumber evidence="11">4.3.2.10</ecNumber>
    </recommendedName>
    <alternativeName>
        <fullName evidence="11">IGP synthase cyclase subunit</fullName>
    </alternativeName>
    <alternativeName>
        <fullName evidence="11">IGP synthase subunit HisF</fullName>
    </alternativeName>
    <alternativeName>
        <fullName evidence="11">ImGP synthase subunit HisF</fullName>
        <shortName evidence="11">IGPS subunit HisF</shortName>
    </alternativeName>
</protein>